<dbReference type="InterPro" id="IPR027417">
    <property type="entry name" value="P-loop_NTPase"/>
</dbReference>
<dbReference type="PANTHER" id="PTHR43581">
    <property type="entry name" value="ATP/GTP PHOSPHATASE"/>
    <property type="match status" value="1"/>
</dbReference>
<name>A0A7V8V738_9BACT</name>
<comment type="caution">
    <text evidence="3">The sequence shown here is derived from an EMBL/GenBank/DDBJ whole genome shotgun (WGS) entry which is preliminary data.</text>
</comment>
<dbReference type="GO" id="GO:0005524">
    <property type="term" value="F:ATP binding"/>
    <property type="evidence" value="ECO:0007669"/>
    <property type="project" value="InterPro"/>
</dbReference>
<protein>
    <recommendedName>
        <fullName evidence="2">ATPase AAA-type core domain-containing protein</fullName>
    </recommendedName>
</protein>
<dbReference type="AlphaFoldDB" id="A0A7V8V738"/>
<dbReference type="Pfam" id="PF13304">
    <property type="entry name" value="AAA_21"/>
    <property type="match status" value="1"/>
</dbReference>
<organism evidence="3 4">
    <name type="scientific">Bremerella alba</name>
    <dbReference type="NCBI Taxonomy" id="980252"/>
    <lineage>
        <taxon>Bacteria</taxon>
        <taxon>Pseudomonadati</taxon>
        <taxon>Planctomycetota</taxon>
        <taxon>Planctomycetia</taxon>
        <taxon>Pirellulales</taxon>
        <taxon>Pirellulaceae</taxon>
        <taxon>Bremerella</taxon>
    </lineage>
</organism>
<dbReference type="InterPro" id="IPR003959">
    <property type="entry name" value="ATPase_AAA_core"/>
</dbReference>
<dbReference type="SUPFAM" id="SSF52540">
    <property type="entry name" value="P-loop containing nucleoside triphosphate hydrolases"/>
    <property type="match status" value="1"/>
</dbReference>
<proteinExistence type="predicted"/>
<sequence>MGQVMKLKKVLLRWYKSFHLNYREQFDRGENESFRPWNELTPSYAGDSKFPFIEIPIEPDVTTVVGANESGKSHLLNAINKVIKGSGVDGISPFSKTDLCHYAGIRRINVEAWPNIGLLFSVDDPMELLDVCKAAANEGLATAGSSKCFALILAPDEQHEAVLYVAPSTTPVLLDKDKLEAVRSKLPEVQYIDSKALLPSEVTLAALIQGYDSNFNSYGLKQRKSVETTAALISGLTAPTAQTLPAFTTELSKAQSGMMELRDPPPTKDSLEMLLFDQILGVSGETLKYLYSLDGADRGYVEGQIAKWNEGLHDVLNLSHFWHQDEQFKLTVNYKDGVVYFEIHDKTECIYTFNERSSGLKYFLSYYIQAKAMDMSGRSKKSIILMDEPDAALSILAQRNLLAVFESLVRPESSSLTCQLVYTTHSPYLINRNFPRRITVVKKEDAEEGTQYIERARARRYEPVRTALGIDNAPSLFLGSDNILLEGSTDQYVLTELIRAFATPENVGEFLDLNSLVIVSADGVNNVTNILEQSRWADEPIPPTAVLLDSDEAAEKEIVRITRPDKPSQRLLERNRICLVGDSVSPFGNNQSIVTMEDIVPIKLYKAAIRKYIERWHPTILGDHGNHIDTTLSSPEFGKTGLVESTKDLFKKIQPELAGDFDKMGIFQEVVTDVYEHMTRGAPSEEISSLRTNVRSICRSLTDALTIARETNARYSATRSIKRLIKDFCRLNKARVPITNVQKLIKRLEREIEPIGADGDELAALMRAYVSKLEELRIAGQVRLVDNEWAEWETKIESIQKNPLHAANIDAKSAVLKNSKQNAAKLGKAEPQPDSQASAET</sequence>
<evidence type="ECO:0000256" key="1">
    <source>
        <dbReference type="SAM" id="MobiDB-lite"/>
    </source>
</evidence>
<dbReference type="InterPro" id="IPR051396">
    <property type="entry name" value="Bact_Antivir_Def_Nuclease"/>
</dbReference>
<dbReference type="Gene3D" id="3.40.50.300">
    <property type="entry name" value="P-loop containing nucleotide triphosphate hydrolases"/>
    <property type="match status" value="1"/>
</dbReference>
<dbReference type="CDD" id="cd00267">
    <property type="entry name" value="ABC_ATPase"/>
    <property type="match status" value="1"/>
</dbReference>
<dbReference type="GO" id="GO:0016887">
    <property type="term" value="F:ATP hydrolysis activity"/>
    <property type="evidence" value="ECO:0007669"/>
    <property type="project" value="InterPro"/>
</dbReference>
<evidence type="ECO:0000313" key="4">
    <source>
        <dbReference type="Proteomes" id="UP000551616"/>
    </source>
</evidence>
<dbReference type="EMBL" id="JABRWO010000009">
    <property type="protein sequence ID" value="MBA2116100.1"/>
    <property type="molecule type" value="Genomic_DNA"/>
</dbReference>
<evidence type="ECO:0000313" key="3">
    <source>
        <dbReference type="EMBL" id="MBA2116100.1"/>
    </source>
</evidence>
<dbReference type="Proteomes" id="UP000551616">
    <property type="component" value="Unassembled WGS sequence"/>
</dbReference>
<accession>A0A7V8V738</accession>
<feature type="region of interest" description="Disordered" evidence="1">
    <location>
        <begin position="820"/>
        <end position="841"/>
    </location>
</feature>
<keyword evidence="4" id="KW-1185">Reference proteome</keyword>
<feature type="domain" description="ATPase AAA-type core" evidence="2">
    <location>
        <begin position="329"/>
        <end position="431"/>
    </location>
</feature>
<gene>
    <name evidence="3" type="ORF">HOV93_32890</name>
</gene>
<reference evidence="3 4" key="1">
    <citation type="submission" date="2020-05" db="EMBL/GenBank/DDBJ databases">
        <title>Bremerella alba sp. nov., a novel planctomycete isolated from the surface of the macroalga Fucus spiralis.</title>
        <authorList>
            <person name="Godinho O."/>
            <person name="Botelho R."/>
            <person name="Albuquerque L."/>
            <person name="Wiegand S."/>
            <person name="Da Costa M.S."/>
            <person name="Lobo-Da-Cunha A."/>
            <person name="Jogler C."/>
            <person name="Lage O.M."/>
        </authorList>
    </citation>
    <scope>NUCLEOTIDE SEQUENCE [LARGE SCALE GENOMIC DNA]</scope>
    <source>
        <strain evidence="3 4">FF15</strain>
    </source>
</reference>
<evidence type="ECO:0000259" key="2">
    <source>
        <dbReference type="Pfam" id="PF13304"/>
    </source>
</evidence>
<dbReference type="PANTHER" id="PTHR43581:SF4">
    <property type="entry name" value="ATP_GTP PHOSPHATASE"/>
    <property type="match status" value="1"/>
</dbReference>